<dbReference type="Gene3D" id="1.10.510.10">
    <property type="entry name" value="Transferase(Phosphotransferase) domain 1"/>
    <property type="match status" value="1"/>
</dbReference>
<feature type="domain" description="Fibronectin type-III" evidence="14">
    <location>
        <begin position="2036"/>
        <end position="2130"/>
    </location>
</feature>
<feature type="binding site" evidence="10">
    <location>
        <position position="3406"/>
    </location>
    <ligand>
        <name>ATP</name>
        <dbReference type="ChEBI" id="CHEBI:30616"/>
    </ligand>
</feature>
<keyword evidence="9" id="KW-0393">Immunoglobulin domain</keyword>
<dbReference type="Gene3D" id="2.60.40.10">
    <property type="entry name" value="Immunoglobulins"/>
    <property type="match status" value="36"/>
</dbReference>
<feature type="domain" description="Ig-like" evidence="13">
    <location>
        <begin position="463"/>
        <end position="547"/>
    </location>
</feature>
<dbReference type="FunFam" id="2.60.40.10:FF:000147">
    <property type="entry name" value="Myosin light chain kinase"/>
    <property type="match status" value="1"/>
</dbReference>
<dbReference type="FunFam" id="2.60.40.10:FF:000031">
    <property type="entry name" value="Myosin-binding protein C, slow type"/>
    <property type="match status" value="1"/>
</dbReference>
<dbReference type="SMART" id="SM00408">
    <property type="entry name" value="IGc2"/>
    <property type="match status" value="14"/>
</dbReference>
<feature type="domain" description="Ig-like" evidence="13">
    <location>
        <begin position="4236"/>
        <end position="4320"/>
    </location>
</feature>
<feature type="domain" description="Fibronectin type-III" evidence="14">
    <location>
        <begin position="742"/>
        <end position="839"/>
    </location>
</feature>
<dbReference type="EMBL" id="HBUF01339132">
    <property type="protein sequence ID" value="CAG6699768.1"/>
    <property type="molecule type" value="Transcribed_RNA"/>
</dbReference>
<name>A0A8D8XLE6_9HEMI</name>
<dbReference type="InterPro" id="IPR003961">
    <property type="entry name" value="FN3_dom"/>
</dbReference>
<dbReference type="PROSITE" id="PS00108">
    <property type="entry name" value="PROTEIN_KINASE_ST"/>
    <property type="match status" value="1"/>
</dbReference>
<feature type="domain" description="Ig-like" evidence="13">
    <location>
        <begin position="3036"/>
        <end position="3124"/>
    </location>
</feature>
<feature type="compositionally biased region" description="Low complexity" evidence="11">
    <location>
        <begin position="55"/>
        <end position="70"/>
    </location>
</feature>
<evidence type="ECO:0000259" key="13">
    <source>
        <dbReference type="PROSITE" id="PS50835"/>
    </source>
</evidence>
<dbReference type="FunFam" id="2.60.40.10:FF:000003">
    <property type="entry name" value="Titin isoform E"/>
    <property type="match status" value="1"/>
</dbReference>
<feature type="domain" description="Protein kinase" evidence="12">
    <location>
        <begin position="3377"/>
        <end position="3632"/>
    </location>
</feature>
<feature type="domain" description="Fibronectin type-III" evidence="14">
    <location>
        <begin position="2342"/>
        <end position="2437"/>
    </location>
</feature>
<evidence type="ECO:0000256" key="11">
    <source>
        <dbReference type="SAM" id="MobiDB-lite"/>
    </source>
</evidence>
<dbReference type="FunFam" id="2.60.40.10:FF:000553">
    <property type="entry name" value="Uncharacterized protein, isoform J"/>
    <property type="match status" value="1"/>
</dbReference>
<dbReference type="PANTHER" id="PTHR13817:SF151">
    <property type="entry name" value="TITIN"/>
    <property type="match status" value="1"/>
</dbReference>
<dbReference type="CDD" id="cd05748">
    <property type="entry name" value="Ig_Titin_like"/>
    <property type="match status" value="1"/>
</dbReference>
<evidence type="ECO:0000256" key="10">
    <source>
        <dbReference type="PROSITE-ProRule" id="PRU10141"/>
    </source>
</evidence>
<dbReference type="Pfam" id="PF00041">
    <property type="entry name" value="fn3"/>
    <property type="match status" value="17"/>
</dbReference>
<evidence type="ECO:0000313" key="15">
    <source>
        <dbReference type="EMBL" id="CAG6699768.1"/>
    </source>
</evidence>
<organism evidence="15">
    <name type="scientific">Cacopsylla melanoneura</name>
    <dbReference type="NCBI Taxonomy" id="428564"/>
    <lineage>
        <taxon>Eukaryota</taxon>
        <taxon>Metazoa</taxon>
        <taxon>Ecdysozoa</taxon>
        <taxon>Arthropoda</taxon>
        <taxon>Hexapoda</taxon>
        <taxon>Insecta</taxon>
        <taxon>Pterygota</taxon>
        <taxon>Neoptera</taxon>
        <taxon>Paraneoptera</taxon>
        <taxon>Hemiptera</taxon>
        <taxon>Sternorrhyncha</taxon>
        <taxon>Psylloidea</taxon>
        <taxon>Psyllidae</taxon>
        <taxon>Psyllinae</taxon>
        <taxon>Cacopsylla</taxon>
    </lineage>
</organism>
<dbReference type="FunFam" id="2.60.40.10:FF:000080">
    <property type="entry name" value="Myosin light chain kinase, smooth muscle"/>
    <property type="match status" value="1"/>
</dbReference>
<dbReference type="SUPFAM" id="SSF48726">
    <property type="entry name" value="Immunoglobulin"/>
    <property type="match status" value="19"/>
</dbReference>
<dbReference type="PROSITE" id="PS50835">
    <property type="entry name" value="IG_LIKE"/>
    <property type="match status" value="14"/>
</dbReference>
<keyword evidence="8" id="KW-1015">Disulfide bond</keyword>
<comment type="subcellular location">
    <subcellularLocation>
        <location evidence="1">Cytoplasm</location>
    </subcellularLocation>
</comment>
<sequence>MAFRTESSEGEEEDSEEENSFHDIRKPKVPEIKAPADAPKIEVIREKSPADSRKSSLVPGSGPSSRRGSLIPPDDGKGRRPSLIISDEVGKLRPGEVYEPKRRRPSTDMRRPSVAELAEQIEKPSTPLKPIGPPGPPAIVDVQESYSAVEDQTGYMTVQVEGNPAPTFRFYKGMTELIEGGRFKFLTDGETNTITLCMRKVKPNDEGKYKVVVSNIHGEDSAEMQLYVSDASGMDFRAMLKKRKYAKWGKEEKDPDWGELKETEIPVPALKKVERKQDSFLKPLVDQYAKEGKDKKVQFECVFSKPNSKPKWYLRKDELFPGSKYKFKNENDVYQLIISNPKVEDAGKYTIEIGGVLSTAFLNVDDPDPCYSFIKPLPKKADGYTDHETVIECTVNNNMAIVGWFKQGVKLTDGDKYSISKSMQGICSLTIKECILQDSDTYMCKIEKQDDKTECKVKITEYPYKFTKVLKHQQLTEKDNLTLLCELDDERGEVVWHKNGEEIKGDKRVVITKDGRKRKLVIKDSKVTDAGMYTCTSNADKTEAEIVIQYQNRFNKKLKNTTAIEREKLVIDIELQDQTAPANWFFNGKPIEANDRIEIKNLGGGKHQLIFNKLELSDAGEIMVKSSGDLTSTCTLEVKKGEEIPVISFGDSVEGPCTKPITFEVPYKIEGTRQSQIEAKLVKDGKVLPLKDVEIIVQEDKVLYNIKRPTHAQSGAYQLKIGNSQGEAVKDITINMQDVPQPPAEIEVYDVFQTSCKIKWKPSPSDGGSPILQYVIERQDMSVKGGWQTCAEVPPGQPSEVEVKDLTHKKEYKFRIRAVNKVGSSEPNQFAKPVVAKDPWDEPSKPNNVEVVDWDKDHADLKWTRPENDGGAPITGYIIEFKEIGSDGKFDKDWQPGKTIDGDITAATIEGLKEGTQYEFRIRAVNEAGPGEPSPASKSVITKPRKLAPKIDRSTLKNLKIHEGENFMFDVKVAGEPPPEITWTLNNKPITDNSVKWIDNKPNRTKFTHQNPERKDTGTYKIIATNKYGTDEAEFEVNVITKPAKPEGPLEVSSVTKESCKLSWRIPVDDGGAPILHYIIEKMDISRGTWSDAGMTVTLFYEVPRLIHRKEYLFRVKAVNSIGESDTLETTKTTIARNEFDEPDAPEKPIVKDWGEDFVDLAWKPPMNDGGSPITDYIIQKKEKGNPYWMNALEVPSGKTEVKIPDLIKGQEYEFRVIAVNEAGPSEPSDASDIIMCKQRYLAPKIKTPLKDIIIKAGKILNVEIQFIGEPPPEVTWTIDGKELKTDSVRTTVTSIGYHTIVNTVNTKRSDSGTYHLELRNSSGRDEGSFTVTVLDRPGPPQEPLEYEEVTASSVTLSWKPPTDNGGSEITGYVIEKRDLTHGGGWVPAVNHVSPYDTHATVPRLLEGTTYEFRVRAENLQGLSEPITTKEPVVAKNQYDVPGKPSKPEAVDVDKDHIKIKWQQPISNGGSAIKGYEVERRERTSGRWIKLTPDPVRGTEFTDNNVHEGKAYEYRVSAVNAAGTGRASDASEVIIARTMKEKPKISLDAMTGKRIKVREGEPININIQISGAPTPTITWYYEGKRFLPSSRSHEFVTSSTASLNIKNSVRKDSGLYKIEAKNDYGLDMADIEVIVVSKPGPPTGPIEYTTVTPDSVSMSWKPPVDDGGTPITGYIIEMAEYGLDNWKTVPGFCPKEFFTAKGLTEGKKYVFRIRTENMYGASEPLDGKPVIAKSPFDPPDAPSQPEVTGYSPSSVSLSWEPPLNHGGRPITGYYVEKRERGGEWLRANNYPTTNLNFTVHDLREGGKYEFRVIAINEAGPGKPSKPTDIVQCKEQKRKPDPPEAPKVDRITKDSVTLSWRPPKHDGGAKVKGYIVQKKKKGGDWVDANSVPVPNPVHTVGNLSEGEEYTFRVIAVNEAGNSEPSKQSGPVIVEEQANKPVMDLSGVRDITVRAGEDFSIHVPFMAFPQPAAFWFANDSIIDDSDSRVHKQLTGNSASIVVKNSQRSDGGQYRLQLKNPAGFDTATLHVRVLDRPHPPENLHADEFAGDSLTLYWTPPRDNGGSEISNYVVEKKDYNSNVWTKVSSYVTTPFVRVRNLAIGSTYEFRVMAENQYGLSKPAMTIDPIKAKHPFDVPGAPGAPKGVDSSEDSISLIWSKPRHDGGSPIQRYIVEKRLISDDKWTKASMAHIPDTSLKLLLMFISNRVTSLIENHEYEFRVCAVNAAGQGPWSSSSDIIMCCAPPCAPRITSDLSIRDMTVLAGEEFTITVPFTGRPKPTPLWTVNGDEVSPDGRIKFETSENQTIYRNKSAKRATDSGSYTIQLVNTVGSDSASCKVYVVDKPSPPQGPLDCYDITPESCSLSWKPPLDDGGSPITNYVVEKYENATGFWSKCSSFVRSPMYDVFGLETNKMYRFRVRAENQYGVSEPLEMDNSMTAKFPFTAPDPPGQPQIVDWDTSNATLMWDRPRTDGGSKIQGYKVEFRDVAEDANWRVANDYLVKDPTYIVHSLIQGHDYEFRVKAKNAAGLSKPSLPSSKFHLKGKAKVPNPPESPTVVKVGKSFADLKWGPPTSDGGSKITGYIIERREMGGASWLKCNDYNVLDTSFSVLNLVEGNDYEFRILAVNAIGKSEPSICTTPVKICEFVGGEKPDFIVPLKDLIVPLGKLLTLQCEATGTPVPNCRWLRNGREISSGARYRVESAGGVFRLHFNEVSDIDNGDYTCEAYNSVGFAHTSSRVKVGTPPRIERMPNSLNIPEGDNTKVKIFYAGDQPMEVSLTKNGRVVESDDRFKFTVLDDYIIIFIKEIRKEDAGAYTVNLSNSSGSVSGTFTVNITGLPGPPIGPLDVSEITKHTCLLQWNQPKYDGGLKVTHYVVERRDISLPHWICISTTCHDTQFIVQGLTEGQEYLFRVMAVNENGMGPPCEGVNPIKAKSPFDKPSPPGIPVVTQVGGDFVNLSWDRPLDDGGSRVQGYWIDKHEVGSDAWQRVNVAICAPTQVNIPNLIEGRQYEFRVYAQNEAGLSLPSSASNSVEIKDPMAPKAPEIIVPLRNANAIQNHNAQFQCTITGVPKPTISWFKGAREITPSARHHIFAEGDTYTLILNSVYGVDADEYVCRAVNKGGVKSTKAELIIMTAPKFNVPPRFRDTAYFDKGENVVVKIPFTGHPKPKITWYRDNEVIESGSHFHVETSERHAILTIRDASSVDTAPYRVVAENELGMDSAIVKIQISDRPDPPQFPSVEDIGHDSLALLWRPPIWDGGSNVTNYIVEKREHPMSSWIRVGTTRFTTMAITGLSPGHQYEFRVYAENVYGRSDPSSTSDLITTKDTFKKQYKKRQYDFDETGKKIRGKADEKVSDYDQYVFDIYSKYVPQPVDIKTSSVYDHYDILEEIGTGAFGVVHRCRERKTGNIFAAKFIPVSHNLEKELIRKEIDIMNQLHHPKLINLHDAFEDDDEMVLIFEFLSGGELFERITSPDYKMSEAEVINYMRQVCEAVKHMHEKNIIHLDVKPENIMCQTRSSTNVKLIDFGLATKLDPNEVVKISTGTAEFAAPEIVEREPVGFYTDMWAVGVLAYVLLSGLSPFAGENDVDTLKNVKACDWEFDEEAFRNVSEEGKDFIRRLLLRNKEKRMTAHECLLHSWLTGDHRNRTSSISQKNLQRYRDKIRNKYEGWDECVLPLGRLSQYSSLRKLQIDRFSIQDTSFDRRQAAPRFVIKPQSAFCYEGQSVKFTCRVIAIATPTLTWFHNNQELKQSVKFMKRYAGDDYTFVINRAKIDDRGEYIIRAENHYGYREEVVFLNVQPIPKTIPAYVPEVQQVRRREPLQVTYWQETTESAPNFTFLLRPRVMQVRQTCKLLCCLSGKPPPTVKWYKGNRELSKRDYAMSYSDGVVSMEIIDCKPEDSGEYKCVAINKHGTDETNCVVIVESEEESKEQAELAHNFLYSGDRKYIEKHIRPAPAIITTRQEIKSNYSSHTDDDGRTTTQMSTLSSNYSSSTTNGTSPSKKITRRMNSILDTDSPSRSRSTTKELILPPDTAMTPPQFANKLTDKNIDDGECLDLSVVVKGDPEPRVAWTKNGQVLNSSNILDLKYKNGVASLQIQEVFPEDEGVYVCTATNSLGSVETKCKLTVKATALPPGKSPSKDKEDKPPKIVSHLNSAFVNDGDPVTLNCRVAGSNKYDVIWLHNNKEIKPSKDFEYSSVANVHTLKIAEIFPEDSGVYTCEAFNDAGESFSSCSLLVLVPNEPPKEPVFKTFPKSATVTVGEGIEFECAFEGKPEKVSWYKDGNPVNDDPATYQFTQIGQTYKMKILSATLEDMGQYSAQAGGIVAAFSLNAVKES</sequence>
<evidence type="ECO:0000256" key="7">
    <source>
        <dbReference type="ARBA" id="ARBA00022840"/>
    </source>
</evidence>
<feature type="domain" description="Fibronectin type-III" evidence="14">
    <location>
        <begin position="1741"/>
        <end position="1835"/>
    </location>
</feature>
<reference evidence="15" key="1">
    <citation type="submission" date="2021-05" db="EMBL/GenBank/DDBJ databases">
        <authorList>
            <person name="Alioto T."/>
            <person name="Alioto T."/>
            <person name="Gomez Garrido J."/>
        </authorList>
    </citation>
    <scope>NUCLEOTIDE SEQUENCE</scope>
</reference>
<dbReference type="PANTHER" id="PTHR13817">
    <property type="entry name" value="TITIN"/>
    <property type="match status" value="1"/>
</dbReference>
<dbReference type="GO" id="GO:0031430">
    <property type="term" value="C:M band"/>
    <property type="evidence" value="ECO:0007669"/>
    <property type="project" value="TreeGrafter"/>
</dbReference>
<evidence type="ECO:0000259" key="12">
    <source>
        <dbReference type="PROSITE" id="PS50011"/>
    </source>
</evidence>
<proteinExistence type="inferred from homology"/>
<feature type="domain" description="Fibronectin type-III" evidence="14">
    <location>
        <begin position="2545"/>
        <end position="2640"/>
    </location>
</feature>
<feature type="domain" description="Ig-like" evidence="13">
    <location>
        <begin position="2244"/>
        <end position="2334"/>
    </location>
</feature>
<evidence type="ECO:0000256" key="5">
    <source>
        <dbReference type="ARBA" id="ARBA00022737"/>
    </source>
</evidence>
<dbReference type="FunFam" id="1.10.510.10:FF:000321">
    <property type="entry name" value="Bent, isoform C"/>
    <property type="match status" value="1"/>
</dbReference>
<dbReference type="PROSITE" id="PS00107">
    <property type="entry name" value="PROTEIN_KINASE_ATP"/>
    <property type="match status" value="1"/>
</dbReference>
<evidence type="ECO:0000256" key="6">
    <source>
        <dbReference type="ARBA" id="ARBA00022741"/>
    </source>
</evidence>
<feature type="domain" description="Ig-like" evidence="13">
    <location>
        <begin position="369"/>
        <end position="460"/>
    </location>
</feature>
<dbReference type="InterPro" id="IPR013098">
    <property type="entry name" value="Ig_I-set"/>
</dbReference>
<feature type="region of interest" description="Disordered" evidence="11">
    <location>
        <begin position="1724"/>
        <end position="1756"/>
    </location>
</feature>
<dbReference type="SMART" id="SM00060">
    <property type="entry name" value="FN3"/>
    <property type="match status" value="17"/>
</dbReference>
<dbReference type="GO" id="GO:0045214">
    <property type="term" value="P:sarcomere organization"/>
    <property type="evidence" value="ECO:0007669"/>
    <property type="project" value="TreeGrafter"/>
</dbReference>
<keyword evidence="6 10" id="KW-0547">Nucleotide-binding</keyword>
<feature type="domain" description="Fibronectin type-III" evidence="14">
    <location>
        <begin position="845"/>
        <end position="945"/>
    </location>
</feature>
<dbReference type="PROSITE" id="PS50853">
    <property type="entry name" value="FN3"/>
    <property type="match status" value="17"/>
</dbReference>
<feature type="domain" description="Fibronectin type-III" evidence="14">
    <location>
        <begin position="1145"/>
        <end position="1240"/>
    </location>
</feature>
<dbReference type="PROSITE" id="PS50011">
    <property type="entry name" value="PROTEIN_KINASE_DOM"/>
    <property type="match status" value="1"/>
</dbReference>
<dbReference type="GO" id="GO:0004672">
    <property type="term" value="F:protein kinase activity"/>
    <property type="evidence" value="ECO:0007669"/>
    <property type="project" value="InterPro"/>
</dbReference>
<feature type="domain" description="Fibronectin type-III" evidence="14">
    <location>
        <begin position="2835"/>
        <end position="2929"/>
    </location>
</feature>
<dbReference type="InterPro" id="IPR036179">
    <property type="entry name" value="Ig-like_dom_sf"/>
</dbReference>
<evidence type="ECO:0000256" key="1">
    <source>
        <dbReference type="ARBA" id="ARBA00004496"/>
    </source>
</evidence>
<feature type="compositionally biased region" description="Basic and acidic residues" evidence="11">
    <location>
        <begin position="1831"/>
        <end position="1852"/>
    </location>
</feature>
<feature type="domain" description="Ig-like" evidence="13">
    <location>
        <begin position="4137"/>
        <end position="4220"/>
    </location>
</feature>
<dbReference type="CDD" id="cd00063">
    <property type="entry name" value="FN3"/>
    <property type="match status" value="17"/>
</dbReference>
<feature type="domain" description="Fibronectin type-III" evidence="14">
    <location>
        <begin position="1046"/>
        <end position="1138"/>
    </location>
</feature>
<feature type="domain" description="Ig-like" evidence="13">
    <location>
        <begin position="3129"/>
        <end position="3222"/>
    </location>
</feature>
<feature type="domain" description="Ig-like" evidence="13">
    <location>
        <begin position="3700"/>
        <end position="3788"/>
    </location>
</feature>
<dbReference type="FunFam" id="2.60.40.10:FF:001845">
    <property type="entry name" value="Bent, isoform H"/>
    <property type="match status" value="1"/>
</dbReference>
<dbReference type="PRINTS" id="PR00014">
    <property type="entry name" value="FNTYPEIII"/>
</dbReference>
<feature type="compositionally biased region" description="Low complexity" evidence="11">
    <location>
        <begin position="3974"/>
        <end position="3991"/>
    </location>
</feature>
<feature type="compositionally biased region" description="Acidic residues" evidence="11">
    <location>
        <begin position="8"/>
        <end position="18"/>
    </location>
</feature>
<keyword evidence="5" id="KW-0677">Repeat</keyword>
<dbReference type="FunFam" id="2.60.40.10:FF:000460">
    <property type="entry name" value="Bent, isoform J"/>
    <property type="match status" value="1"/>
</dbReference>
<feature type="domain" description="Ig-like" evidence="13">
    <location>
        <begin position="3825"/>
        <end position="3912"/>
    </location>
</feature>
<keyword evidence="4" id="KW-0963">Cytoplasm</keyword>
<feature type="domain" description="Ig-like" evidence="13">
    <location>
        <begin position="1244"/>
        <end position="1333"/>
    </location>
</feature>
<feature type="domain" description="Ig-like" evidence="13">
    <location>
        <begin position="4021"/>
        <end position="4116"/>
    </location>
</feature>
<dbReference type="FunFam" id="3.30.200.20:FF:000249">
    <property type="entry name" value="twitchin isoform X2"/>
    <property type="match status" value="1"/>
</dbReference>
<dbReference type="SUPFAM" id="SSF56112">
    <property type="entry name" value="Protein kinase-like (PK-like)"/>
    <property type="match status" value="1"/>
</dbReference>
<dbReference type="FunFam" id="2.60.40.10:FF:000127">
    <property type="entry name" value="titin isoform X1"/>
    <property type="match status" value="5"/>
</dbReference>
<feature type="domain" description="Ig-like" evidence="13">
    <location>
        <begin position="1543"/>
        <end position="1634"/>
    </location>
</feature>
<dbReference type="FunFam" id="2.60.40.10:FF:000831">
    <property type="entry name" value="Uncharacterized protein, isoform F"/>
    <property type="match status" value="1"/>
</dbReference>
<dbReference type="InterPro" id="IPR003598">
    <property type="entry name" value="Ig_sub2"/>
</dbReference>
<feature type="domain" description="Fibronectin type-III" evidence="14">
    <location>
        <begin position="1444"/>
        <end position="1541"/>
    </location>
</feature>
<dbReference type="InterPro" id="IPR008271">
    <property type="entry name" value="Ser/Thr_kinase_AS"/>
</dbReference>
<feature type="compositionally biased region" description="Basic and acidic residues" evidence="11">
    <location>
        <begin position="39"/>
        <end position="54"/>
    </location>
</feature>
<feature type="domain" description="Fibronectin type-III" evidence="14">
    <location>
        <begin position="2443"/>
        <end position="2539"/>
    </location>
</feature>
<dbReference type="InterPro" id="IPR011009">
    <property type="entry name" value="Kinase-like_dom_sf"/>
</dbReference>
<dbReference type="InterPro" id="IPR003599">
    <property type="entry name" value="Ig_sub"/>
</dbReference>
<dbReference type="FunFam" id="2.60.40.10:FF:000935">
    <property type="entry name" value="Uncharacterized protein, isoform I"/>
    <property type="match status" value="1"/>
</dbReference>
<dbReference type="InterPro" id="IPR000719">
    <property type="entry name" value="Prot_kinase_dom"/>
</dbReference>
<dbReference type="InterPro" id="IPR007110">
    <property type="entry name" value="Ig-like_dom"/>
</dbReference>
<dbReference type="FunFam" id="2.60.40.10:FF:000504">
    <property type="entry name" value="Bent, isoform J"/>
    <property type="match status" value="3"/>
</dbReference>
<dbReference type="FunFam" id="2.60.40.10:FF:000612">
    <property type="entry name" value="palladin isoform X1"/>
    <property type="match status" value="1"/>
</dbReference>
<feature type="compositionally biased region" description="Basic and acidic residues" evidence="11">
    <location>
        <begin position="88"/>
        <end position="113"/>
    </location>
</feature>
<dbReference type="InterPro" id="IPR017441">
    <property type="entry name" value="Protein_kinase_ATP_BS"/>
</dbReference>
<comment type="similarity">
    <text evidence="2">Belongs to the protein kinase superfamily. CAMK Ser/Thr protein kinase family.</text>
</comment>
<evidence type="ECO:0000256" key="8">
    <source>
        <dbReference type="ARBA" id="ARBA00023157"/>
    </source>
</evidence>
<feature type="domain" description="Fibronectin type-III" evidence="14">
    <location>
        <begin position="1841"/>
        <end position="1935"/>
    </location>
</feature>
<dbReference type="GO" id="GO:0051239">
    <property type="term" value="P:regulation of multicellular organismal process"/>
    <property type="evidence" value="ECO:0007669"/>
    <property type="project" value="UniProtKB-ARBA"/>
</dbReference>
<evidence type="ECO:0000256" key="2">
    <source>
        <dbReference type="ARBA" id="ARBA00006692"/>
    </source>
</evidence>
<feature type="region of interest" description="Disordered" evidence="11">
    <location>
        <begin position="1"/>
        <end position="134"/>
    </location>
</feature>
<dbReference type="InterPro" id="IPR036116">
    <property type="entry name" value="FN3_sf"/>
</dbReference>
<feature type="domain" description="Fibronectin type-III" evidence="14">
    <location>
        <begin position="1641"/>
        <end position="1735"/>
    </location>
</feature>
<dbReference type="SMART" id="SM00409">
    <property type="entry name" value="IG"/>
    <property type="match status" value="19"/>
</dbReference>
<dbReference type="GO" id="GO:0005524">
    <property type="term" value="F:ATP binding"/>
    <property type="evidence" value="ECO:0007669"/>
    <property type="project" value="UniProtKB-UniRule"/>
</dbReference>
<dbReference type="InterPro" id="IPR013783">
    <property type="entry name" value="Ig-like_fold"/>
</dbReference>
<dbReference type="Gene3D" id="3.30.200.20">
    <property type="entry name" value="Phosphorylase Kinase, domain 1"/>
    <property type="match status" value="1"/>
</dbReference>
<dbReference type="FunFam" id="2.60.40.10:FF:000051">
    <property type="entry name" value="Uncharacterized protein, isoform J"/>
    <property type="match status" value="4"/>
</dbReference>
<feature type="region of interest" description="Disordered" evidence="11">
    <location>
        <begin position="3953"/>
        <end position="4028"/>
    </location>
</feature>
<feature type="region of interest" description="Disordered" evidence="11">
    <location>
        <begin position="1818"/>
        <end position="1863"/>
    </location>
</feature>
<feature type="domain" description="Fibronectin type-III" evidence="14">
    <location>
        <begin position="2136"/>
        <end position="2241"/>
    </location>
</feature>
<dbReference type="SMART" id="SM00220">
    <property type="entry name" value="S_TKc"/>
    <property type="match status" value="1"/>
</dbReference>
<dbReference type="InterPro" id="IPR050964">
    <property type="entry name" value="Striated_Muscle_Regulatory"/>
</dbReference>
<feature type="domain" description="Fibronectin type-III" evidence="14">
    <location>
        <begin position="2935"/>
        <end position="3030"/>
    </location>
</feature>
<feature type="domain" description="Ig-like" evidence="13">
    <location>
        <begin position="2646"/>
        <end position="2734"/>
    </location>
</feature>
<dbReference type="Pfam" id="PF00069">
    <property type="entry name" value="Pkinase"/>
    <property type="match status" value="1"/>
</dbReference>
<evidence type="ECO:0000256" key="4">
    <source>
        <dbReference type="ARBA" id="ARBA00022490"/>
    </source>
</evidence>
<feature type="domain" description="Fibronectin type-III" evidence="14">
    <location>
        <begin position="3227"/>
        <end position="3320"/>
    </location>
</feature>
<accession>A0A8D8XLE6</accession>
<feature type="compositionally biased region" description="Basic and acidic residues" evidence="11">
    <location>
        <begin position="19"/>
        <end position="31"/>
    </location>
</feature>
<feature type="domain" description="Fibronectin type-III" evidence="14">
    <location>
        <begin position="1340"/>
        <end position="1438"/>
    </location>
</feature>
<dbReference type="GO" id="GO:0050793">
    <property type="term" value="P:regulation of developmental process"/>
    <property type="evidence" value="ECO:0007669"/>
    <property type="project" value="UniProtKB-ARBA"/>
</dbReference>
<evidence type="ECO:0000256" key="3">
    <source>
        <dbReference type="ARBA" id="ARBA00022443"/>
    </source>
</evidence>
<dbReference type="FunFam" id="2.60.40.10:FF:000056">
    <property type="entry name" value="twitchin isoform X4"/>
    <property type="match status" value="7"/>
</dbReference>
<evidence type="ECO:0000256" key="9">
    <source>
        <dbReference type="ARBA" id="ARBA00023319"/>
    </source>
</evidence>
<dbReference type="SUPFAM" id="SSF49265">
    <property type="entry name" value="Fibronectin type III"/>
    <property type="match status" value="10"/>
</dbReference>
<keyword evidence="7 10" id="KW-0067">ATP-binding</keyword>
<dbReference type="FunFam" id="2.60.40.10:FF:000097">
    <property type="entry name" value="Bent, isoform F"/>
    <property type="match status" value="1"/>
</dbReference>
<feature type="domain" description="Ig-like" evidence="13">
    <location>
        <begin position="949"/>
        <end position="1038"/>
    </location>
</feature>
<dbReference type="FunFam" id="2.60.40.10:FF:000440">
    <property type="entry name" value="Bent, isoform C"/>
    <property type="match status" value="1"/>
</dbReference>
<protein>
    <submittedName>
        <fullName evidence="15">Twitchin</fullName>
    </submittedName>
</protein>
<evidence type="ECO:0000259" key="14">
    <source>
        <dbReference type="PROSITE" id="PS50853"/>
    </source>
</evidence>
<dbReference type="Pfam" id="PF07679">
    <property type="entry name" value="I-set"/>
    <property type="match status" value="18"/>
</dbReference>
<keyword evidence="3" id="KW-0728">SH3 domain</keyword>